<keyword evidence="2" id="KW-1185">Reference proteome</keyword>
<sequence>MGEWLEDASTTNHAYADNRRDREKRGVDRYVDTVDQCSQNAIQFPIFQITAHFRLNSLFIVMAYEEDMEISRFFPVLSTLFDPFGRNVKTTFR</sequence>
<gene>
    <name evidence="1" type="ORF">KIN20_003757</name>
</gene>
<evidence type="ECO:0000313" key="2">
    <source>
        <dbReference type="Proteomes" id="UP001196413"/>
    </source>
</evidence>
<protein>
    <submittedName>
        <fullName evidence="1">Uncharacterized protein</fullName>
    </submittedName>
</protein>
<evidence type="ECO:0000313" key="1">
    <source>
        <dbReference type="EMBL" id="KAJ1348456.1"/>
    </source>
</evidence>
<dbReference type="AlphaFoldDB" id="A0AAD5MG36"/>
<reference evidence="1" key="1">
    <citation type="submission" date="2021-06" db="EMBL/GenBank/DDBJ databases">
        <title>Parelaphostrongylus tenuis whole genome reference sequence.</title>
        <authorList>
            <person name="Garwood T.J."/>
            <person name="Larsen P.A."/>
            <person name="Fountain-Jones N.M."/>
            <person name="Garbe J.R."/>
            <person name="Macchietto M.G."/>
            <person name="Kania S.A."/>
            <person name="Gerhold R.W."/>
            <person name="Richards J.E."/>
            <person name="Wolf T.M."/>
        </authorList>
    </citation>
    <scope>NUCLEOTIDE SEQUENCE</scope>
    <source>
        <strain evidence="1">MNPRO001-30</strain>
        <tissue evidence="1">Meninges</tissue>
    </source>
</reference>
<name>A0AAD5MG36_PARTN</name>
<dbReference type="Proteomes" id="UP001196413">
    <property type="component" value="Unassembled WGS sequence"/>
</dbReference>
<accession>A0AAD5MG36</accession>
<comment type="caution">
    <text evidence="1">The sequence shown here is derived from an EMBL/GenBank/DDBJ whole genome shotgun (WGS) entry which is preliminary data.</text>
</comment>
<proteinExistence type="predicted"/>
<dbReference type="EMBL" id="JAHQIW010000509">
    <property type="protein sequence ID" value="KAJ1348456.1"/>
    <property type="molecule type" value="Genomic_DNA"/>
</dbReference>
<organism evidence="1 2">
    <name type="scientific">Parelaphostrongylus tenuis</name>
    <name type="common">Meningeal worm</name>
    <dbReference type="NCBI Taxonomy" id="148309"/>
    <lineage>
        <taxon>Eukaryota</taxon>
        <taxon>Metazoa</taxon>
        <taxon>Ecdysozoa</taxon>
        <taxon>Nematoda</taxon>
        <taxon>Chromadorea</taxon>
        <taxon>Rhabditida</taxon>
        <taxon>Rhabditina</taxon>
        <taxon>Rhabditomorpha</taxon>
        <taxon>Strongyloidea</taxon>
        <taxon>Metastrongylidae</taxon>
        <taxon>Parelaphostrongylus</taxon>
    </lineage>
</organism>